<feature type="compositionally biased region" description="Pro residues" evidence="1">
    <location>
        <begin position="25"/>
        <end position="38"/>
    </location>
</feature>
<dbReference type="Pfam" id="PF12763">
    <property type="entry name" value="EH"/>
    <property type="match status" value="1"/>
</dbReference>
<dbReference type="SUPFAM" id="SSF47473">
    <property type="entry name" value="EF-hand"/>
    <property type="match status" value="1"/>
</dbReference>
<feature type="compositionally biased region" description="Acidic residues" evidence="1">
    <location>
        <begin position="620"/>
        <end position="635"/>
    </location>
</feature>
<dbReference type="Gene3D" id="1.10.238.10">
    <property type="entry name" value="EF-hand"/>
    <property type="match status" value="1"/>
</dbReference>
<gene>
    <name evidence="4" type="ORF">BGZ80_011036</name>
</gene>
<dbReference type="CDD" id="cd12885">
    <property type="entry name" value="SPRY_RanBP_like"/>
    <property type="match status" value="2"/>
</dbReference>
<dbReference type="InterPro" id="IPR013320">
    <property type="entry name" value="ConA-like_dom_sf"/>
</dbReference>
<feature type="compositionally biased region" description="Low complexity" evidence="1">
    <location>
        <begin position="681"/>
        <end position="690"/>
    </location>
</feature>
<feature type="region of interest" description="Disordered" evidence="1">
    <location>
        <begin position="592"/>
        <end position="640"/>
    </location>
</feature>
<feature type="domain" description="B30.2/SPRY" evidence="3">
    <location>
        <begin position="1074"/>
        <end position="1265"/>
    </location>
</feature>
<evidence type="ECO:0000256" key="1">
    <source>
        <dbReference type="SAM" id="MobiDB-lite"/>
    </source>
</evidence>
<feature type="compositionally biased region" description="Polar residues" evidence="1">
    <location>
        <begin position="185"/>
        <end position="197"/>
    </location>
</feature>
<dbReference type="InterPro" id="IPR011992">
    <property type="entry name" value="EF-hand-dom_pair"/>
</dbReference>
<evidence type="ECO:0000259" key="2">
    <source>
        <dbReference type="PROSITE" id="PS50031"/>
    </source>
</evidence>
<dbReference type="SMART" id="SM00027">
    <property type="entry name" value="EH"/>
    <property type="match status" value="1"/>
</dbReference>
<feature type="region of interest" description="Disordered" evidence="1">
    <location>
        <begin position="1"/>
        <end position="102"/>
    </location>
</feature>
<name>A0A9P6MU00_9FUNG</name>
<dbReference type="InterPro" id="IPR050618">
    <property type="entry name" value="Ubq-SigPath_Reg"/>
</dbReference>
<feature type="compositionally biased region" description="Polar residues" evidence="1">
    <location>
        <begin position="225"/>
        <end position="259"/>
    </location>
</feature>
<dbReference type="PROSITE" id="PS50188">
    <property type="entry name" value="B302_SPRY"/>
    <property type="match status" value="2"/>
</dbReference>
<proteinExistence type="predicted"/>
<feature type="compositionally biased region" description="Polar residues" evidence="1">
    <location>
        <begin position="570"/>
        <end position="579"/>
    </location>
</feature>
<feature type="compositionally biased region" description="Polar residues" evidence="1">
    <location>
        <begin position="416"/>
        <end position="438"/>
    </location>
</feature>
<organism evidence="4 5">
    <name type="scientific">Entomortierella chlamydospora</name>
    <dbReference type="NCBI Taxonomy" id="101097"/>
    <lineage>
        <taxon>Eukaryota</taxon>
        <taxon>Fungi</taxon>
        <taxon>Fungi incertae sedis</taxon>
        <taxon>Mucoromycota</taxon>
        <taxon>Mortierellomycotina</taxon>
        <taxon>Mortierellomycetes</taxon>
        <taxon>Mortierellales</taxon>
        <taxon>Mortierellaceae</taxon>
        <taxon>Entomortierella</taxon>
    </lineage>
</organism>
<sequence>MYHQSGHPYAHPQPTPPLHQQHQQQPPPPPYPWPPYPQAPVGAPTQQPPSPLYQAYPYYPRPSSSHFDGGHPPTSYPPAGVPTTPLSPSIATPVSIPPASSFDNNALYKAEMSESQIQNWQYSRQQQNIKVEVPSSAVQPTPPSSSSSSGYNKQLQPQLQRQGQLPALQSRQSGAFGGALPSPQPFWNQSSGTNGMSPISAPGPYPSFVASPTNTNIPFGPTPVEHQSSLTESAGSIQSSVQESSLTTLDPAPSASTGINARISRPYSSSQYQPEPQVHHGPSAIEEQSSLTEIGAAAGSTQVNFGITTSGQVGSSCSTSFQNLGHRHNNQSLNASSIEEQSSLTEVDNMPFPIEAQSSLTELDNAPYTLEEQSALTELDDMPHPLENQSALTTLDDLPHGLKEQSALTEIDNLPNRLSDQSSLTTLDEPKSSPSNSVKAKDSTTPPPTRALSTTDATLVTFSATNIATEETISVSTAISPDMRAFADTTASTFSMSNWTLPTDFMNPSVPQADAAREVSEMATESSSETGSLHRRSPTTKQTGADLEEAGPRPTPPKPAPKPASLTAARQSNPQTGLSGTQLTISEEVYLGQIPTPPTDDRVVLVPFQDGSLHDNDREDIGEDEDEDEEDDELDISPLDNVSDFIRALQSDLSKSLSRSGSGSSSLQESTRFNEVKRTDSSSSRVSGSGKVYETPLDQPRVEEVVIEQQDDLQNGELQQLEATQFEWTFTESEQTTYERIFSLWERPAEECVTSDIAGKVFMTLGLRNQDLPKVWQLLNPEEKPVLSRTQFIAGLHLVNCKAIGYELPEDLPDELMISAASVGRVTIPPRPVQGPSSFLPNHVEPATTMNPPSEQPIPSTITQAQNLTPNPSAGSDFMDAYNIPNSTYKAVTLSPVATNLAQRPGDMDFYAGNLQQEQQYQLQQQYSLPDPAPNQFLQQYSLPDPVPNQFLQQYSLPDPAPSQFSQQYQPSMLGLVDDRSIVSPPSPSPRPANSSSKPPSPEKVITPSKPGPHALHDLPEGAPVFVNDEDSLILQMRDIQNSNQSPSAYVTSDSVRASSDLASDASSATVVTSSVINSRHHIDNPELYASAPDAWDHDGAPPELDVEGNNIRYRTDFKNDMMVSASVTANHPINPKSKVFYFEITIDQFKEVKGSAISVGIASKSLRKNCQVGWDLDSWGYHSDDGFLYFGNGKQNIKYAYEYKENDVVGCGVNFLDRAVFFTLNGDMLGVAFRFIKDTIPLYPAIGLSHAGTEINANFGDQTFLFNILDYKKRVMSKPIQSPLLITWNNGSKNEKVFQVLPDCLSVIANGKDAGCIRGPKVSPRDKDVFYFEITILYMPATENGTIMVGICGKDQDMKDCLGWRSNSYGYSSESGDFFSRSSNRSSLNAPSQSGKMRARARGPPFRAGSVVGCGVDFASRELFFTLNGECLGQAFYEVDVLDCFPCVSVVDGGGGVGGPLTQLREQPGPKDSSAARLTKASSSEASDDRIGFEFKANFGQYPFMFDLPGFEASGGQ</sequence>
<feature type="compositionally biased region" description="Pro residues" evidence="1">
    <location>
        <begin position="553"/>
        <end position="562"/>
    </location>
</feature>
<feature type="compositionally biased region" description="Low complexity" evidence="1">
    <location>
        <begin position="654"/>
        <end position="670"/>
    </location>
</feature>
<dbReference type="SUPFAM" id="SSF49899">
    <property type="entry name" value="Concanavalin A-like lectins/glucanases"/>
    <property type="match status" value="2"/>
</dbReference>
<feature type="region of interest" description="Disordered" evidence="1">
    <location>
        <begin position="407"/>
        <end position="456"/>
    </location>
</feature>
<keyword evidence="5" id="KW-1185">Reference proteome</keyword>
<feature type="domain" description="B30.2/SPRY" evidence="3">
    <location>
        <begin position="1268"/>
        <end position="1467"/>
    </location>
</feature>
<feature type="region of interest" description="Disordered" evidence="1">
    <location>
        <begin position="1381"/>
        <end position="1402"/>
    </location>
</feature>
<feature type="region of interest" description="Disordered" evidence="1">
    <location>
        <begin position="131"/>
        <end position="288"/>
    </location>
</feature>
<dbReference type="OrthoDB" id="258495at2759"/>
<feature type="domain" description="EH" evidence="2">
    <location>
        <begin position="734"/>
        <end position="823"/>
    </location>
</feature>
<dbReference type="Pfam" id="PF00622">
    <property type="entry name" value="SPRY"/>
    <property type="match status" value="2"/>
</dbReference>
<evidence type="ECO:0000313" key="4">
    <source>
        <dbReference type="EMBL" id="KAG0013494.1"/>
    </source>
</evidence>
<evidence type="ECO:0000313" key="5">
    <source>
        <dbReference type="Proteomes" id="UP000703661"/>
    </source>
</evidence>
<dbReference type="EMBL" id="JAAAID010000839">
    <property type="protein sequence ID" value="KAG0013494.1"/>
    <property type="molecule type" value="Genomic_DNA"/>
</dbReference>
<reference evidence="4" key="1">
    <citation type="journal article" date="2020" name="Fungal Divers.">
        <title>Resolving the Mortierellaceae phylogeny through synthesis of multi-gene phylogenetics and phylogenomics.</title>
        <authorList>
            <person name="Vandepol N."/>
            <person name="Liber J."/>
            <person name="Desiro A."/>
            <person name="Na H."/>
            <person name="Kennedy M."/>
            <person name="Barry K."/>
            <person name="Grigoriev I.V."/>
            <person name="Miller A.N."/>
            <person name="O'Donnell K."/>
            <person name="Stajich J.E."/>
            <person name="Bonito G."/>
        </authorList>
    </citation>
    <scope>NUCLEOTIDE SEQUENCE</scope>
    <source>
        <strain evidence="4">NRRL 2769</strain>
    </source>
</reference>
<feature type="region of interest" description="Disordered" evidence="1">
    <location>
        <begin position="505"/>
        <end position="579"/>
    </location>
</feature>
<dbReference type="SMART" id="SM00449">
    <property type="entry name" value="SPRY"/>
    <property type="match status" value="2"/>
</dbReference>
<feature type="region of interest" description="Disordered" evidence="1">
    <location>
        <begin position="929"/>
        <end position="1023"/>
    </location>
</feature>
<comment type="caution">
    <text evidence="4">The sequence shown here is derived from an EMBL/GenBank/DDBJ whole genome shotgun (WGS) entry which is preliminary data.</text>
</comment>
<feature type="compositionally biased region" description="Low complexity" evidence="1">
    <location>
        <begin position="1381"/>
        <end position="1395"/>
    </location>
</feature>
<dbReference type="Proteomes" id="UP000703661">
    <property type="component" value="Unassembled WGS sequence"/>
</dbReference>
<dbReference type="InterPro" id="IPR000261">
    <property type="entry name" value="EH_dom"/>
</dbReference>
<dbReference type="InterPro" id="IPR003877">
    <property type="entry name" value="SPRY_dom"/>
</dbReference>
<dbReference type="InterPro" id="IPR043136">
    <property type="entry name" value="B30.2/SPRY_sf"/>
</dbReference>
<feature type="compositionally biased region" description="Low complexity" evidence="1">
    <location>
        <begin position="134"/>
        <end position="169"/>
    </location>
</feature>
<evidence type="ECO:0000259" key="3">
    <source>
        <dbReference type="PROSITE" id="PS50188"/>
    </source>
</evidence>
<accession>A0A9P6MU00</accession>
<feature type="region of interest" description="Disordered" evidence="1">
    <location>
        <begin position="654"/>
        <end position="697"/>
    </location>
</feature>
<dbReference type="PANTHER" id="PTHR12864">
    <property type="entry name" value="RAN BINDING PROTEIN 9-RELATED"/>
    <property type="match status" value="1"/>
</dbReference>
<dbReference type="InterPro" id="IPR001870">
    <property type="entry name" value="B30.2/SPRY"/>
</dbReference>
<dbReference type="PROSITE" id="PS50031">
    <property type="entry name" value="EH"/>
    <property type="match status" value="1"/>
</dbReference>
<dbReference type="InterPro" id="IPR044736">
    <property type="entry name" value="Gid1/RanBPM/SPLA_SPRY"/>
</dbReference>
<protein>
    <submittedName>
        <fullName evidence="4">Uncharacterized protein</fullName>
    </submittedName>
</protein>
<dbReference type="Gene3D" id="2.60.120.920">
    <property type="match status" value="2"/>
</dbReference>